<sequence>DRCVKWLYPLPHSAVAKVGGKIFIFGSYWLGVHTKGADKDAVSVAPRHVERSDSFQTFFEKLKHQEEIKNLEPSVQTSLNGELAKEMLHLVPSKENFWLMLRAIKQWAKRHGIYSNLLGFLGGVCWTMLVARTCLLYPNALASALVNKFLVWFSDW</sequence>
<dbReference type="Ensembl" id="ENSACUT00000009333.1">
    <property type="protein sequence ID" value="ENSACUP00000008750.1"/>
    <property type="gene ID" value="ENSACUG00000005932.1"/>
</dbReference>
<dbReference type="Proteomes" id="UP000472269">
    <property type="component" value="Unplaced"/>
</dbReference>
<evidence type="ECO:0000259" key="16">
    <source>
        <dbReference type="Pfam" id="PF20750"/>
    </source>
</evidence>
<evidence type="ECO:0000256" key="6">
    <source>
        <dbReference type="ARBA" id="ARBA00022664"/>
    </source>
</evidence>
<keyword evidence="8" id="KW-0479">Metal-binding</keyword>
<organism evidence="17 18">
    <name type="scientific">Athene cunicularia</name>
    <name type="common">Burrowing owl</name>
    <name type="synonym">Speotyto cunicularia</name>
    <dbReference type="NCBI Taxonomy" id="194338"/>
    <lineage>
        <taxon>Eukaryota</taxon>
        <taxon>Metazoa</taxon>
        <taxon>Chordata</taxon>
        <taxon>Craniata</taxon>
        <taxon>Vertebrata</taxon>
        <taxon>Euteleostomi</taxon>
        <taxon>Archelosauria</taxon>
        <taxon>Archosauria</taxon>
        <taxon>Dinosauria</taxon>
        <taxon>Saurischia</taxon>
        <taxon>Theropoda</taxon>
        <taxon>Coelurosauria</taxon>
        <taxon>Aves</taxon>
        <taxon>Neognathae</taxon>
        <taxon>Neoaves</taxon>
        <taxon>Telluraves</taxon>
        <taxon>Strigiformes</taxon>
        <taxon>Strigidae</taxon>
        <taxon>Athene</taxon>
    </lineage>
</organism>
<keyword evidence="11" id="KW-0460">Magnesium</keyword>
<dbReference type="SUPFAM" id="SSF81631">
    <property type="entry name" value="PAP/OAS1 substrate-binding domain"/>
    <property type="match status" value="1"/>
</dbReference>
<dbReference type="GO" id="GO:0005634">
    <property type="term" value="C:nucleus"/>
    <property type="evidence" value="ECO:0007669"/>
    <property type="project" value="UniProtKB-SubCell"/>
</dbReference>
<keyword evidence="10" id="KW-0067">ATP-binding</keyword>
<comment type="cofactor">
    <cofactor evidence="2">
        <name>Mg(2+)</name>
        <dbReference type="ChEBI" id="CHEBI:18420"/>
    </cofactor>
</comment>
<evidence type="ECO:0000256" key="13">
    <source>
        <dbReference type="ARBA" id="ARBA00048830"/>
    </source>
</evidence>
<comment type="subcellular location">
    <subcellularLocation>
        <location evidence="3">Nucleus</location>
    </subcellularLocation>
</comment>
<dbReference type="Gene3D" id="3.30.460.10">
    <property type="entry name" value="Beta Polymerase, domain 2"/>
    <property type="match status" value="2"/>
</dbReference>
<comment type="catalytic activity">
    <reaction evidence="13">
        <text>RNA(n) + ATP = RNA(n)-3'-adenine ribonucleotide + diphosphate</text>
        <dbReference type="Rhea" id="RHEA:11332"/>
        <dbReference type="Rhea" id="RHEA-COMP:14527"/>
        <dbReference type="Rhea" id="RHEA-COMP:17347"/>
        <dbReference type="ChEBI" id="CHEBI:30616"/>
        <dbReference type="ChEBI" id="CHEBI:33019"/>
        <dbReference type="ChEBI" id="CHEBI:140395"/>
        <dbReference type="ChEBI" id="CHEBI:173115"/>
        <dbReference type="EC" id="2.7.7.19"/>
    </reaction>
</comment>
<dbReference type="GO" id="GO:0046872">
    <property type="term" value="F:metal ion binding"/>
    <property type="evidence" value="ECO:0007669"/>
    <property type="project" value="UniProtKB-KW"/>
</dbReference>
<proteinExistence type="inferred from homology"/>
<dbReference type="GO" id="GO:0006397">
    <property type="term" value="P:mRNA processing"/>
    <property type="evidence" value="ECO:0007669"/>
    <property type="project" value="UniProtKB-KW"/>
</dbReference>
<keyword evidence="18" id="KW-1185">Reference proteome</keyword>
<keyword evidence="14" id="KW-0812">Transmembrane</keyword>
<dbReference type="InterPro" id="IPR048840">
    <property type="entry name" value="PolA_pol_NTPase"/>
</dbReference>
<evidence type="ECO:0000256" key="8">
    <source>
        <dbReference type="ARBA" id="ARBA00022723"/>
    </source>
</evidence>
<evidence type="ECO:0000256" key="3">
    <source>
        <dbReference type="ARBA" id="ARBA00004123"/>
    </source>
</evidence>
<keyword evidence="9" id="KW-0547">Nucleotide-binding</keyword>
<feature type="domain" description="Poly(A) polymerase central" evidence="15">
    <location>
        <begin position="97"/>
        <end position="156"/>
    </location>
</feature>
<protein>
    <recommendedName>
        <fullName evidence="5">polynucleotide adenylyltransferase</fullName>
        <ecNumber evidence="5">2.7.7.19</ecNumber>
    </recommendedName>
</protein>
<evidence type="ECO:0000256" key="7">
    <source>
        <dbReference type="ARBA" id="ARBA00022679"/>
    </source>
</evidence>
<evidence type="ECO:0000256" key="9">
    <source>
        <dbReference type="ARBA" id="ARBA00022741"/>
    </source>
</evidence>
<evidence type="ECO:0000256" key="2">
    <source>
        <dbReference type="ARBA" id="ARBA00001946"/>
    </source>
</evidence>
<feature type="transmembrane region" description="Helical" evidence="14">
    <location>
        <begin position="112"/>
        <end position="129"/>
    </location>
</feature>
<reference evidence="17" key="2">
    <citation type="submission" date="2025-09" db="UniProtKB">
        <authorList>
            <consortium name="Ensembl"/>
        </authorList>
    </citation>
    <scope>IDENTIFICATION</scope>
</reference>
<evidence type="ECO:0000256" key="14">
    <source>
        <dbReference type="SAM" id="Phobius"/>
    </source>
</evidence>
<comment type="similarity">
    <text evidence="4">Belongs to the poly(A) polymerase family.</text>
</comment>
<dbReference type="GO" id="GO:0005524">
    <property type="term" value="F:ATP binding"/>
    <property type="evidence" value="ECO:0007669"/>
    <property type="project" value="UniProtKB-KW"/>
</dbReference>
<evidence type="ECO:0000259" key="15">
    <source>
        <dbReference type="Pfam" id="PF04928"/>
    </source>
</evidence>
<reference evidence="17" key="1">
    <citation type="submission" date="2025-08" db="UniProtKB">
        <authorList>
            <consortium name="Ensembl"/>
        </authorList>
    </citation>
    <scope>IDENTIFICATION</scope>
</reference>
<dbReference type="PANTHER" id="PTHR10682:SF10">
    <property type="entry name" value="POLYNUCLEOTIDE ADENYLYLTRANSFERASE"/>
    <property type="match status" value="1"/>
</dbReference>
<keyword evidence="7" id="KW-0808">Transferase</keyword>
<evidence type="ECO:0000313" key="18">
    <source>
        <dbReference type="Proteomes" id="UP000472269"/>
    </source>
</evidence>
<keyword evidence="12" id="KW-0539">Nucleus</keyword>
<dbReference type="SUPFAM" id="SSF81301">
    <property type="entry name" value="Nucleotidyltransferase"/>
    <property type="match status" value="1"/>
</dbReference>
<dbReference type="InterPro" id="IPR043519">
    <property type="entry name" value="NT_sf"/>
</dbReference>
<evidence type="ECO:0000256" key="1">
    <source>
        <dbReference type="ARBA" id="ARBA00001936"/>
    </source>
</evidence>
<keyword evidence="14" id="KW-0472">Membrane</keyword>
<evidence type="ECO:0000256" key="11">
    <source>
        <dbReference type="ARBA" id="ARBA00022842"/>
    </source>
</evidence>
<keyword evidence="14" id="KW-1133">Transmembrane helix</keyword>
<dbReference type="GO" id="GO:1990817">
    <property type="term" value="F:poly(A) RNA polymerase activity"/>
    <property type="evidence" value="ECO:0007669"/>
    <property type="project" value="UniProtKB-EC"/>
</dbReference>
<dbReference type="Gene3D" id="1.10.1410.10">
    <property type="match status" value="1"/>
</dbReference>
<dbReference type="EC" id="2.7.7.19" evidence="5"/>
<evidence type="ECO:0000256" key="4">
    <source>
        <dbReference type="ARBA" id="ARBA00010912"/>
    </source>
</evidence>
<name>A0A663M966_ATHCN</name>
<dbReference type="Pfam" id="PF20750">
    <property type="entry name" value="PAP_NTPase"/>
    <property type="match status" value="1"/>
</dbReference>
<dbReference type="AlphaFoldDB" id="A0A663M966"/>
<keyword evidence="6" id="KW-0507">mRNA processing</keyword>
<comment type="cofactor">
    <cofactor evidence="1">
        <name>Mn(2+)</name>
        <dbReference type="ChEBI" id="CHEBI:29035"/>
    </cofactor>
</comment>
<evidence type="ECO:0000313" key="17">
    <source>
        <dbReference type="Ensembl" id="ENSACUP00000008750.1"/>
    </source>
</evidence>
<feature type="domain" description="Poly(A) polymerase nucleotidyltransferase" evidence="16">
    <location>
        <begin position="11"/>
        <end position="74"/>
    </location>
</feature>
<dbReference type="InterPro" id="IPR007012">
    <property type="entry name" value="PolA_pol_cen_dom"/>
</dbReference>
<accession>A0A663M966</accession>
<evidence type="ECO:0000256" key="5">
    <source>
        <dbReference type="ARBA" id="ARBA00012388"/>
    </source>
</evidence>
<dbReference type="Pfam" id="PF04928">
    <property type="entry name" value="PAP_central"/>
    <property type="match status" value="1"/>
</dbReference>
<evidence type="ECO:0000256" key="10">
    <source>
        <dbReference type="ARBA" id="ARBA00022840"/>
    </source>
</evidence>
<evidence type="ECO:0000256" key="12">
    <source>
        <dbReference type="ARBA" id="ARBA00023242"/>
    </source>
</evidence>
<dbReference type="PANTHER" id="PTHR10682">
    <property type="entry name" value="POLY A POLYMERASE"/>
    <property type="match status" value="1"/>
</dbReference>